<dbReference type="Proteomes" id="UP000885806">
    <property type="component" value="Unassembled WGS sequence"/>
</dbReference>
<comment type="caution">
    <text evidence="1">The sequence shown here is derived from an EMBL/GenBank/DDBJ whole genome shotgun (WGS) entry which is preliminary data.</text>
</comment>
<evidence type="ECO:0000313" key="1">
    <source>
        <dbReference type="EMBL" id="HHI88461.1"/>
    </source>
</evidence>
<organism evidence="1">
    <name type="scientific">Hellea balneolensis</name>
    <dbReference type="NCBI Taxonomy" id="287478"/>
    <lineage>
        <taxon>Bacteria</taxon>
        <taxon>Pseudomonadati</taxon>
        <taxon>Pseudomonadota</taxon>
        <taxon>Alphaproteobacteria</taxon>
        <taxon>Maricaulales</taxon>
        <taxon>Robiginitomaculaceae</taxon>
        <taxon>Hellea</taxon>
    </lineage>
</organism>
<dbReference type="AlphaFoldDB" id="A0A7V5NWT5"/>
<dbReference type="EMBL" id="DROP01000055">
    <property type="protein sequence ID" value="HHI88461.1"/>
    <property type="molecule type" value="Genomic_DNA"/>
</dbReference>
<proteinExistence type="predicted"/>
<reference evidence="1" key="1">
    <citation type="journal article" date="2020" name="mSystems">
        <title>Genome- and Community-Level Interaction Insights into Carbon Utilization and Element Cycling Functions of Hydrothermarchaeota in Hydrothermal Sediment.</title>
        <authorList>
            <person name="Zhou Z."/>
            <person name="Liu Y."/>
            <person name="Xu W."/>
            <person name="Pan J."/>
            <person name="Luo Z.H."/>
            <person name="Li M."/>
        </authorList>
    </citation>
    <scope>NUCLEOTIDE SEQUENCE [LARGE SCALE GENOMIC DNA]</scope>
    <source>
        <strain evidence="1">HyVt-538</strain>
    </source>
</reference>
<accession>A0A7V5NWT5</accession>
<gene>
    <name evidence="1" type="ORF">ENK01_00785</name>
</gene>
<protein>
    <submittedName>
        <fullName evidence="1">Uncharacterized protein</fullName>
    </submittedName>
</protein>
<sequence>MYKTHKTAKQRTAKHIKPVLCTLGVVGLMFGLTGCKTTEAARPAPVVVQAPTPQVTEPAPPPPLTIPERPVSERMNEALIRHAGNYAVLRNQVALAETGDINTAADMNAMMDGLSRVYSPSLGPALLGYGAMIGAQNSEFVEGVRETARYEGLDTVVYRLYANPDYAATLPGATAAARDIQTAWNSDIAAMGRAGANIKAQSYSLQQRPEWKKMRSDDRKARIDAISRAKSIRFDPPTSTREKLAAIGAIRADDGLAAQKRQQFWQVYGRLSAPQSQSFPSQYKGEMNKRALTLAALEILGATGRDSTIWIENYMTSPRLTQCVNTARLNTEQCLAAGHFKYEDAFCIARHELTEISNCLTKSAM</sequence>
<dbReference type="PROSITE" id="PS51257">
    <property type="entry name" value="PROKAR_LIPOPROTEIN"/>
    <property type="match status" value="1"/>
</dbReference>
<name>A0A7V5NWT5_9PROT</name>